<dbReference type="PANTHER" id="PTHR10584:SF166">
    <property type="entry name" value="RIBOKINASE"/>
    <property type="match status" value="1"/>
</dbReference>
<dbReference type="Pfam" id="PF00294">
    <property type="entry name" value="PfkB"/>
    <property type="match status" value="1"/>
</dbReference>
<dbReference type="PANTHER" id="PTHR10584">
    <property type="entry name" value="SUGAR KINASE"/>
    <property type="match status" value="1"/>
</dbReference>
<dbReference type="RefSeq" id="WP_184454107.1">
    <property type="nucleotide sequence ID" value="NZ_JACHMK010000001.1"/>
</dbReference>
<protein>
    <submittedName>
        <fullName evidence="4">Sugar/nucleoside kinase (Ribokinase family)</fullName>
    </submittedName>
</protein>
<proteinExistence type="predicted"/>
<evidence type="ECO:0000313" key="5">
    <source>
        <dbReference type="Proteomes" id="UP000617426"/>
    </source>
</evidence>
<name>A0A923E8S6_9ACTO</name>
<feature type="domain" description="Carbohydrate kinase PfkB" evidence="3">
    <location>
        <begin position="31"/>
        <end position="308"/>
    </location>
</feature>
<accession>A0A923E8S6</accession>
<organism evidence="4 5">
    <name type="scientific">Schaalia hyovaginalis</name>
    <dbReference type="NCBI Taxonomy" id="29316"/>
    <lineage>
        <taxon>Bacteria</taxon>
        <taxon>Bacillati</taxon>
        <taxon>Actinomycetota</taxon>
        <taxon>Actinomycetes</taxon>
        <taxon>Actinomycetales</taxon>
        <taxon>Actinomycetaceae</taxon>
        <taxon>Schaalia</taxon>
    </lineage>
</organism>
<evidence type="ECO:0000259" key="3">
    <source>
        <dbReference type="Pfam" id="PF00294"/>
    </source>
</evidence>
<dbReference type="Proteomes" id="UP000617426">
    <property type="component" value="Unassembled WGS sequence"/>
</dbReference>
<evidence type="ECO:0000313" key="4">
    <source>
        <dbReference type="EMBL" id="MBB6335626.1"/>
    </source>
</evidence>
<comment type="caution">
    <text evidence="4">The sequence shown here is derived from an EMBL/GenBank/DDBJ whole genome shotgun (WGS) entry which is preliminary data.</text>
</comment>
<dbReference type="Gene3D" id="3.40.1190.20">
    <property type="match status" value="1"/>
</dbReference>
<dbReference type="EMBL" id="JACHMK010000001">
    <property type="protein sequence ID" value="MBB6335626.1"/>
    <property type="molecule type" value="Genomic_DNA"/>
</dbReference>
<keyword evidence="5" id="KW-1185">Reference proteome</keyword>
<dbReference type="SUPFAM" id="SSF53613">
    <property type="entry name" value="Ribokinase-like"/>
    <property type="match status" value="1"/>
</dbReference>
<reference evidence="4" key="1">
    <citation type="submission" date="2020-08" db="EMBL/GenBank/DDBJ databases">
        <title>Sequencing the genomes of 1000 actinobacteria strains.</title>
        <authorList>
            <person name="Klenk H.-P."/>
        </authorList>
    </citation>
    <scope>NUCLEOTIDE SEQUENCE</scope>
    <source>
        <strain evidence="4">DSM 10695</strain>
    </source>
</reference>
<dbReference type="InterPro" id="IPR029056">
    <property type="entry name" value="Ribokinase-like"/>
</dbReference>
<gene>
    <name evidence="4" type="ORF">HD592_002191</name>
</gene>
<dbReference type="InterPro" id="IPR011611">
    <property type="entry name" value="PfkB_dom"/>
</dbReference>
<evidence type="ECO:0000256" key="1">
    <source>
        <dbReference type="ARBA" id="ARBA00022679"/>
    </source>
</evidence>
<sequence>MSGTVHHLGQVVIDLALGITGLPDRGGDVFADSAMLTPGGGFNVIYAARRLDAEIIYHGALGDGPFAELARDALVRLGVEAAGPTIPGADTGICVALTEEGGERTFVSTRGAETMEPEDAFTGIVPGPEDVVYISGYSFSHVASTRALSRFSEVHADGDLRVLADVGPLVADFSDEQIEILRRLHPLWSVNEREAAILAARFGIAEGGTGEGTSGEEGTAGLAERLADRLGSDLVLRKGPEGAWFARGGGVVRIPTPWVEAIDTNGAGDAHSGVLCAAWTSGVPLEEALLLANCAGALSTTRRGPATCPSRAEIDEAATRLRNGGAEGLRNGG</sequence>
<dbReference type="GO" id="GO:0016301">
    <property type="term" value="F:kinase activity"/>
    <property type="evidence" value="ECO:0007669"/>
    <property type="project" value="UniProtKB-KW"/>
</dbReference>
<dbReference type="AlphaFoldDB" id="A0A923E8S6"/>
<keyword evidence="1" id="KW-0808">Transferase</keyword>
<evidence type="ECO:0000256" key="2">
    <source>
        <dbReference type="ARBA" id="ARBA00022777"/>
    </source>
</evidence>
<keyword evidence="2 4" id="KW-0418">Kinase</keyword>